<dbReference type="PANTHER" id="PTHR45436:SF3">
    <property type="entry name" value="SENSOR HISTIDINE KINASE HPRS"/>
    <property type="match status" value="1"/>
</dbReference>
<dbReference type="EC" id="2.7.13.3" evidence="3"/>
<dbReference type="GO" id="GO:0005886">
    <property type="term" value="C:plasma membrane"/>
    <property type="evidence" value="ECO:0007669"/>
    <property type="project" value="UniProtKB-SubCell"/>
</dbReference>
<keyword evidence="6" id="KW-0597">Phosphoprotein</keyword>
<keyword evidence="12 15" id="KW-1133">Transmembrane helix</keyword>
<dbReference type="NCBIfam" id="TIGR01386">
    <property type="entry name" value="cztS_silS_copS"/>
    <property type="match status" value="1"/>
</dbReference>
<keyword evidence="8 15" id="KW-0812">Transmembrane</keyword>
<evidence type="ECO:0000256" key="12">
    <source>
        <dbReference type="ARBA" id="ARBA00022989"/>
    </source>
</evidence>
<protein>
    <recommendedName>
        <fullName evidence="3">histidine kinase</fullName>
        <ecNumber evidence="3">2.7.13.3</ecNumber>
    </recommendedName>
</protein>
<dbReference type="PRINTS" id="PR00344">
    <property type="entry name" value="BCTRLSENSOR"/>
</dbReference>
<feature type="transmembrane region" description="Helical" evidence="15">
    <location>
        <begin position="7"/>
        <end position="28"/>
    </location>
</feature>
<dbReference type="InterPro" id="IPR003594">
    <property type="entry name" value="HATPase_dom"/>
</dbReference>
<evidence type="ECO:0000256" key="8">
    <source>
        <dbReference type="ARBA" id="ARBA00022692"/>
    </source>
</evidence>
<keyword evidence="9" id="KW-0547">Nucleotide-binding</keyword>
<evidence type="ECO:0000256" key="14">
    <source>
        <dbReference type="ARBA" id="ARBA00023136"/>
    </source>
</evidence>
<proteinExistence type="predicted"/>
<dbReference type="Gene3D" id="1.10.287.130">
    <property type="match status" value="1"/>
</dbReference>
<keyword evidence="13" id="KW-0902">Two-component regulatory system</keyword>
<gene>
    <name evidence="18" type="ORF">LCGC14_0211900</name>
</gene>
<dbReference type="Gene3D" id="6.10.340.10">
    <property type="match status" value="1"/>
</dbReference>
<dbReference type="CDD" id="cd00075">
    <property type="entry name" value="HATPase"/>
    <property type="match status" value="1"/>
</dbReference>
<dbReference type="FunFam" id="3.30.565.10:FF:000006">
    <property type="entry name" value="Sensor histidine kinase WalK"/>
    <property type="match status" value="1"/>
</dbReference>
<dbReference type="AlphaFoldDB" id="A0A0F9UXA3"/>
<evidence type="ECO:0000256" key="1">
    <source>
        <dbReference type="ARBA" id="ARBA00000085"/>
    </source>
</evidence>
<evidence type="ECO:0000256" key="6">
    <source>
        <dbReference type="ARBA" id="ARBA00022553"/>
    </source>
</evidence>
<evidence type="ECO:0000313" key="18">
    <source>
        <dbReference type="EMBL" id="KKN92132.1"/>
    </source>
</evidence>
<dbReference type="SMART" id="SM00388">
    <property type="entry name" value="HisKA"/>
    <property type="match status" value="1"/>
</dbReference>
<dbReference type="Pfam" id="PF00512">
    <property type="entry name" value="HisKA"/>
    <property type="match status" value="1"/>
</dbReference>
<accession>A0A0F9UXA3</accession>
<keyword evidence="10" id="KW-0418">Kinase</keyword>
<dbReference type="GO" id="GO:0005524">
    <property type="term" value="F:ATP binding"/>
    <property type="evidence" value="ECO:0007669"/>
    <property type="project" value="UniProtKB-KW"/>
</dbReference>
<dbReference type="GO" id="GO:0000155">
    <property type="term" value="F:phosphorelay sensor kinase activity"/>
    <property type="evidence" value="ECO:0007669"/>
    <property type="project" value="InterPro"/>
</dbReference>
<feature type="domain" description="HAMP" evidence="17">
    <location>
        <begin position="189"/>
        <end position="242"/>
    </location>
</feature>
<dbReference type="CDD" id="cd00082">
    <property type="entry name" value="HisKA"/>
    <property type="match status" value="1"/>
</dbReference>
<dbReference type="SUPFAM" id="SSF55874">
    <property type="entry name" value="ATPase domain of HSP90 chaperone/DNA topoisomerase II/histidine kinase"/>
    <property type="match status" value="1"/>
</dbReference>
<evidence type="ECO:0000256" key="10">
    <source>
        <dbReference type="ARBA" id="ARBA00022777"/>
    </source>
</evidence>
<dbReference type="Pfam" id="PF00672">
    <property type="entry name" value="HAMP"/>
    <property type="match status" value="1"/>
</dbReference>
<keyword evidence="14 15" id="KW-0472">Membrane</keyword>
<organism evidence="18">
    <name type="scientific">marine sediment metagenome</name>
    <dbReference type="NCBI Taxonomy" id="412755"/>
    <lineage>
        <taxon>unclassified sequences</taxon>
        <taxon>metagenomes</taxon>
        <taxon>ecological metagenomes</taxon>
    </lineage>
</organism>
<dbReference type="InterPro" id="IPR003661">
    <property type="entry name" value="HisK_dim/P_dom"/>
</dbReference>
<reference evidence="18" key="1">
    <citation type="journal article" date="2015" name="Nature">
        <title>Complex archaea that bridge the gap between prokaryotes and eukaryotes.</title>
        <authorList>
            <person name="Spang A."/>
            <person name="Saw J.H."/>
            <person name="Jorgensen S.L."/>
            <person name="Zaremba-Niedzwiedzka K."/>
            <person name="Martijn J."/>
            <person name="Lind A.E."/>
            <person name="van Eijk R."/>
            <person name="Schleper C."/>
            <person name="Guy L."/>
            <person name="Ettema T.J."/>
        </authorList>
    </citation>
    <scope>NUCLEOTIDE SEQUENCE</scope>
</reference>
<dbReference type="EMBL" id="LAZR01000097">
    <property type="protein sequence ID" value="KKN92132.1"/>
    <property type="molecule type" value="Genomic_DNA"/>
</dbReference>
<sequence>MIKPLSLSLRIGLSVSILGSALIVLIFSQSWLTLRSQLEIIAELKLEQKLGQIEHSITESKPSSVSTLRSHTLVDLITGHPDLTLIACNAPPSQDLIFTIGAIPSQVITDSLCLENLNFHEKRFSNLGINAMMISSTLLIASSDESLKLILISNRSDDEELLDAYRNSTMVAIPLFLMIIGFGAWWIAQRGLAPLNNFRNLASVITTYDLNRRVPSSGLPVELKELADNINVMLGRLEYGVQHLSDFSDDLAHELRSPITNLMGKAQVALSRDRTSLQYKETLESCVEELGRVSRIVSDMLYLAQTLQSETVNLSDRIHLSQEAKRVVNLFSIMAEDKNIRLTVQGDGVIAGDKLMVQRAISNLLSNAIRHASHHSNIPILIESQGQSIVLSVTNDGPGIPEEHTEAIFKRFYRVDSGRSRDEGGTGLGLSIVRSIMQIHQGSVTVNTSTAGPTTFQLWFNLM</sequence>
<dbReference type="InterPro" id="IPR036890">
    <property type="entry name" value="HATPase_C_sf"/>
</dbReference>
<dbReference type="Pfam" id="PF02518">
    <property type="entry name" value="HATPase_c"/>
    <property type="match status" value="1"/>
</dbReference>
<comment type="catalytic activity">
    <reaction evidence="1">
        <text>ATP + protein L-histidine = ADP + protein N-phospho-L-histidine.</text>
        <dbReference type="EC" id="2.7.13.3"/>
    </reaction>
</comment>
<keyword evidence="5" id="KW-0997">Cell inner membrane</keyword>
<dbReference type="InterPro" id="IPR006290">
    <property type="entry name" value="CztS_silS_copS"/>
</dbReference>
<dbReference type="PANTHER" id="PTHR45436">
    <property type="entry name" value="SENSOR HISTIDINE KINASE YKOH"/>
    <property type="match status" value="1"/>
</dbReference>
<feature type="domain" description="Histidine kinase" evidence="16">
    <location>
        <begin position="250"/>
        <end position="463"/>
    </location>
</feature>
<dbReference type="InterPro" id="IPR004358">
    <property type="entry name" value="Sig_transdc_His_kin-like_C"/>
</dbReference>
<comment type="caution">
    <text evidence="18">The sequence shown here is derived from an EMBL/GenBank/DDBJ whole genome shotgun (WGS) entry which is preliminary data.</text>
</comment>
<evidence type="ECO:0000256" key="4">
    <source>
        <dbReference type="ARBA" id="ARBA00022475"/>
    </source>
</evidence>
<evidence type="ECO:0000259" key="17">
    <source>
        <dbReference type="PROSITE" id="PS50885"/>
    </source>
</evidence>
<dbReference type="SMART" id="SM00387">
    <property type="entry name" value="HATPase_c"/>
    <property type="match status" value="1"/>
</dbReference>
<evidence type="ECO:0000256" key="15">
    <source>
        <dbReference type="SAM" id="Phobius"/>
    </source>
</evidence>
<dbReference type="InterPro" id="IPR050428">
    <property type="entry name" value="TCS_sensor_his_kinase"/>
</dbReference>
<evidence type="ECO:0000256" key="3">
    <source>
        <dbReference type="ARBA" id="ARBA00012438"/>
    </source>
</evidence>
<dbReference type="InterPro" id="IPR005467">
    <property type="entry name" value="His_kinase_dom"/>
</dbReference>
<dbReference type="Gene3D" id="3.30.565.10">
    <property type="entry name" value="Histidine kinase-like ATPase, C-terminal domain"/>
    <property type="match status" value="1"/>
</dbReference>
<evidence type="ECO:0000256" key="2">
    <source>
        <dbReference type="ARBA" id="ARBA00004533"/>
    </source>
</evidence>
<keyword evidence="4" id="KW-1003">Cell membrane</keyword>
<evidence type="ECO:0000256" key="5">
    <source>
        <dbReference type="ARBA" id="ARBA00022519"/>
    </source>
</evidence>
<evidence type="ECO:0000259" key="16">
    <source>
        <dbReference type="PROSITE" id="PS50109"/>
    </source>
</evidence>
<keyword evidence="7" id="KW-0808">Transferase</keyword>
<evidence type="ECO:0000256" key="9">
    <source>
        <dbReference type="ARBA" id="ARBA00022741"/>
    </source>
</evidence>
<comment type="subcellular location">
    <subcellularLocation>
        <location evidence="2">Cell inner membrane</location>
    </subcellularLocation>
</comment>
<dbReference type="InterPro" id="IPR003660">
    <property type="entry name" value="HAMP_dom"/>
</dbReference>
<feature type="transmembrane region" description="Helical" evidence="15">
    <location>
        <begin position="164"/>
        <end position="188"/>
    </location>
</feature>
<dbReference type="InterPro" id="IPR036097">
    <property type="entry name" value="HisK_dim/P_sf"/>
</dbReference>
<dbReference type="SUPFAM" id="SSF47384">
    <property type="entry name" value="Homodimeric domain of signal transducing histidine kinase"/>
    <property type="match status" value="1"/>
</dbReference>
<evidence type="ECO:0000256" key="7">
    <source>
        <dbReference type="ARBA" id="ARBA00022679"/>
    </source>
</evidence>
<evidence type="ECO:0000256" key="13">
    <source>
        <dbReference type="ARBA" id="ARBA00023012"/>
    </source>
</evidence>
<dbReference type="PROSITE" id="PS50885">
    <property type="entry name" value="HAMP"/>
    <property type="match status" value="1"/>
</dbReference>
<dbReference type="PROSITE" id="PS50109">
    <property type="entry name" value="HIS_KIN"/>
    <property type="match status" value="1"/>
</dbReference>
<name>A0A0F9UXA3_9ZZZZ</name>
<evidence type="ECO:0000256" key="11">
    <source>
        <dbReference type="ARBA" id="ARBA00022840"/>
    </source>
</evidence>
<keyword evidence="11" id="KW-0067">ATP-binding</keyword>